<dbReference type="InterPro" id="IPR000073">
    <property type="entry name" value="AB_hydrolase_1"/>
</dbReference>
<dbReference type="InterPro" id="IPR000639">
    <property type="entry name" value="Epox_hydrolase-like"/>
</dbReference>
<name>A0A918X4V8_9ACTN</name>
<gene>
    <name evidence="2" type="ORF">GCM10010334_65630</name>
</gene>
<feature type="domain" description="AB hydrolase-1" evidence="1">
    <location>
        <begin position="32"/>
        <end position="263"/>
    </location>
</feature>
<reference evidence="2" key="1">
    <citation type="journal article" date="2014" name="Int. J. Syst. Evol. Microbiol.">
        <title>Complete genome sequence of Corynebacterium casei LMG S-19264T (=DSM 44701T), isolated from a smear-ripened cheese.</title>
        <authorList>
            <consortium name="US DOE Joint Genome Institute (JGI-PGF)"/>
            <person name="Walter F."/>
            <person name="Albersmeier A."/>
            <person name="Kalinowski J."/>
            <person name="Ruckert C."/>
        </authorList>
    </citation>
    <scope>NUCLEOTIDE SEQUENCE</scope>
    <source>
        <strain evidence="2">JCM 4637</strain>
    </source>
</reference>
<evidence type="ECO:0000313" key="2">
    <source>
        <dbReference type="EMBL" id="GHD10484.1"/>
    </source>
</evidence>
<dbReference type="RefSeq" id="WP_189826739.1">
    <property type="nucleotide sequence ID" value="NZ_BMVC01000016.1"/>
</dbReference>
<dbReference type="InterPro" id="IPR029058">
    <property type="entry name" value="AB_hydrolase_fold"/>
</dbReference>
<dbReference type="InterPro" id="IPR050228">
    <property type="entry name" value="Carboxylesterase_BioH"/>
</dbReference>
<evidence type="ECO:0000259" key="1">
    <source>
        <dbReference type="Pfam" id="PF00561"/>
    </source>
</evidence>
<dbReference type="PANTHER" id="PTHR43194">
    <property type="entry name" value="HYDROLASE ALPHA/BETA FOLD FAMILY"/>
    <property type="match status" value="1"/>
</dbReference>
<dbReference type="AlphaFoldDB" id="A0A918X4V8"/>
<dbReference type="PRINTS" id="PR00111">
    <property type="entry name" value="ABHYDROLASE"/>
</dbReference>
<dbReference type="PANTHER" id="PTHR43194:SF2">
    <property type="entry name" value="PEROXISOMAL MEMBRANE PROTEIN LPX1"/>
    <property type="match status" value="1"/>
</dbReference>
<dbReference type="Pfam" id="PF00561">
    <property type="entry name" value="Abhydrolase_1"/>
    <property type="match status" value="1"/>
</dbReference>
<proteinExistence type="predicted"/>
<evidence type="ECO:0000313" key="3">
    <source>
        <dbReference type="Proteomes" id="UP000638353"/>
    </source>
</evidence>
<dbReference type="Proteomes" id="UP000638353">
    <property type="component" value="Unassembled WGS sequence"/>
</dbReference>
<organism evidence="2 3">
    <name type="scientific">Streptomyces finlayi</name>
    <dbReference type="NCBI Taxonomy" id="67296"/>
    <lineage>
        <taxon>Bacteria</taxon>
        <taxon>Bacillati</taxon>
        <taxon>Actinomycetota</taxon>
        <taxon>Actinomycetes</taxon>
        <taxon>Kitasatosporales</taxon>
        <taxon>Streptomycetaceae</taxon>
        <taxon>Streptomyces</taxon>
    </lineage>
</organism>
<dbReference type="PRINTS" id="PR00412">
    <property type="entry name" value="EPOXHYDRLASE"/>
</dbReference>
<accession>A0A918X4V8</accession>
<protein>
    <submittedName>
        <fullName evidence="2">Hydrolase</fullName>
    </submittedName>
</protein>
<reference evidence="2" key="2">
    <citation type="submission" date="2020-09" db="EMBL/GenBank/DDBJ databases">
        <authorList>
            <person name="Sun Q."/>
            <person name="Ohkuma M."/>
        </authorList>
    </citation>
    <scope>NUCLEOTIDE SEQUENCE</scope>
    <source>
        <strain evidence="2">JCM 4637</strain>
    </source>
</reference>
<dbReference type="SUPFAM" id="SSF53474">
    <property type="entry name" value="alpha/beta-Hydrolases"/>
    <property type="match status" value="1"/>
</dbReference>
<dbReference type="GO" id="GO:0016787">
    <property type="term" value="F:hydrolase activity"/>
    <property type="evidence" value="ECO:0007669"/>
    <property type="project" value="UniProtKB-KW"/>
</dbReference>
<keyword evidence="2" id="KW-0378">Hydrolase</keyword>
<dbReference type="Gene3D" id="3.40.50.1820">
    <property type="entry name" value="alpha/beta hydrolase"/>
    <property type="match status" value="1"/>
</dbReference>
<dbReference type="EMBL" id="BMVC01000016">
    <property type="protein sequence ID" value="GHD10484.1"/>
    <property type="molecule type" value="Genomic_DNA"/>
</dbReference>
<comment type="caution">
    <text evidence="2">The sequence shown here is derived from an EMBL/GenBank/DDBJ whole genome shotgun (WGS) entry which is preliminary data.</text>
</comment>
<sequence length="277" mass="29984">MTDALRTQESFSYVYEADGGPLTYLDTGGNGPAVVLLHGGFVDHRMWHAQIPALARTHRVIAPDARGHGDSSVAKAPFRPADDVAALMRHLGVGPAVLVGLSMGGATAVDTALEHPTLVRALAVSGVGTSEPEWRDPWVLERQAEQVKALTAGDAARWVEEFTLFAAGPHRSLDDVDPDVVQLLREMQTYTISKHTGAEPDHRVPVTDTWARAAGVDVPVLALNGALDSDDHLEMADRLARTVRDGRTLRIEGTAHYPNMERPDLFNAHLADFLESL</sequence>